<organism evidence="2 3">
    <name type="scientific">Candidatus Uhrbacteria bacterium GW2011_GWA2_53_10</name>
    <dbReference type="NCBI Taxonomy" id="1618980"/>
    <lineage>
        <taxon>Bacteria</taxon>
        <taxon>Candidatus Uhriibacteriota</taxon>
    </lineage>
</organism>
<dbReference type="EMBL" id="LCRI01000012">
    <property type="protein sequence ID" value="KKW32849.1"/>
    <property type="molecule type" value="Genomic_DNA"/>
</dbReference>
<sequence length="199" mass="21394">MRIILIAAVTADGKIAQKENQSSLTWTSKEDTKFFVSKTKEIGTVIMGRKTFATIGKPLKDRRVIVLTRTPPKPPLIKGGDQGVSPPFQVTAFGPAMAGSNGGRGAGGGTVEFTDEDPKALLERLEQEGVKAVAVAGGAQIYSTFLREGLVDELYLTVEPYLFGDGTPLVEGCDPIEMELVDSTRLGDNAVLMHYQVHK</sequence>
<evidence type="ECO:0000313" key="3">
    <source>
        <dbReference type="Proteomes" id="UP000034711"/>
    </source>
</evidence>
<gene>
    <name evidence="2" type="ORF">UY77_C0012G0016</name>
</gene>
<dbReference type="GO" id="GO:0009231">
    <property type="term" value="P:riboflavin biosynthetic process"/>
    <property type="evidence" value="ECO:0007669"/>
    <property type="project" value="InterPro"/>
</dbReference>
<dbReference type="Gene3D" id="3.40.430.10">
    <property type="entry name" value="Dihydrofolate Reductase, subunit A"/>
    <property type="match status" value="1"/>
</dbReference>
<dbReference type="SUPFAM" id="SSF53597">
    <property type="entry name" value="Dihydrofolate reductase-like"/>
    <property type="match status" value="1"/>
</dbReference>
<name>A0A0G2AJR9_9BACT</name>
<evidence type="ECO:0000313" key="2">
    <source>
        <dbReference type="EMBL" id="KKW32849.1"/>
    </source>
</evidence>
<comment type="caution">
    <text evidence="2">The sequence shown here is derived from an EMBL/GenBank/DDBJ whole genome shotgun (WGS) entry which is preliminary data.</text>
</comment>
<dbReference type="GO" id="GO:0046654">
    <property type="term" value="P:tetrahydrofolate biosynthetic process"/>
    <property type="evidence" value="ECO:0007669"/>
    <property type="project" value="InterPro"/>
</dbReference>
<dbReference type="InterPro" id="IPR001796">
    <property type="entry name" value="DHFR_dom"/>
</dbReference>
<dbReference type="GO" id="GO:0008703">
    <property type="term" value="F:5-amino-6-(5-phosphoribosylamino)uracil reductase activity"/>
    <property type="evidence" value="ECO:0007669"/>
    <property type="project" value="InterPro"/>
</dbReference>
<evidence type="ECO:0000259" key="1">
    <source>
        <dbReference type="PROSITE" id="PS51330"/>
    </source>
</evidence>
<dbReference type="GO" id="GO:0004146">
    <property type="term" value="F:dihydrofolate reductase activity"/>
    <property type="evidence" value="ECO:0007669"/>
    <property type="project" value="InterPro"/>
</dbReference>
<feature type="domain" description="DHFR" evidence="1">
    <location>
        <begin position="2"/>
        <end position="199"/>
    </location>
</feature>
<dbReference type="InterPro" id="IPR002734">
    <property type="entry name" value="RibDG_C"/>
</dbReference>
<dbReference type="PANTHER" id="PTHR38011">
    <property type="entry name" value="DIHYDROFOLATE REDUCTASE FAMILY PROTEIN (AFU_ORTHOLOGUE AFUA_8G06820)"/>
    <property type="match status" value="1"/>
</dbReference>
<dbReference type="PROSITE" id="PS51330">
    <property type="entry name" value="DHFR_2"/>
    <property type="match status" value="1"/>
</dbReference>
<dbReference type="InterPro" id="IPR024072">
    <property type="entry name" value="DHFR-like_dom_sf"/>
</dbReference>
<accession>A0A0G2AJR9</accession>
<reference evidence="2 3" key="1">
    <citation type="journal article" date="2015" name="Nature">
        <title>rRNA introns, odd ribosomes, and small enigmatic genomes across a large radiation of phyla.</title>
        <authorList>
            <person name="Brown C.T."/>
            <person name="Hug L.A."/>
            <person name="Thomas B.C."/>
            <person name="Sharon I."/>
            <person name="Castelle C.J."/>
            <person name="Singh A."/>
            <person name="Wilkins M.J."/>
            <person name="Williams K.H."/>
            <person name="Banfield J.F."/>
        </authorList>
    </citation>
    <scope>NUCLEOTIDE SEQUENCE [LARGE SCALE GENOMIC DNA]</scope>
</reference>
<dbReference type="InterPro" id="IPR050765">
    <property type="entry name" value="Riboflavin_Biosynth_HTPR"/>
</dbReference>
<dbReference type="Proteomes" id="UP000034711">
    <property type="component" value="Unassembled WGS sequence"/>
</dbReference>
<protein>
    <submittedName>
        <fullName evidence="2">Bifunctional deaminase-reductase domain protein</fullName>
    </submittedName>
</protein>
<dbReference type="CDD" id="cd00209">
    <property type="entry name" value="DHFR"/>
    <property type="match status" value="1"/>
</dbReference>
<dbReference type="AlphaFoldDB" id="A0A0G2AJR9"/>
<proteinExistence type="predicted"/>
<dbReference type="Pfam" id="PF01872">
    <property type="entry name" value="RibD_C"/>
    <property type="match status" value="1"/>
</dbReference>